<comment type="caution">
    <text evidence="3">The sequence shown here is derived from an EMBL/GenBank/DDBJ whole genome shotgun (WGS) entry which is preliminary data.</text>
</comment>
<dbReference type="PANTHER" id="PTHR43318">
    <property type="entry name" value="UDP-N-ACETYLGLUCOSAMINE 4,6-DEHYDRATASE"/>
    <property type="match status" value="1"/>
</dbReference>
<dbReference type="InterPro" id="IPR003869">
    <property type="entry name" value="Polysac_CapD-like"/>
</dbReference>
<dbReference type="EMBL" id="BARU01005929">
    <property type="protein sequence ID" value="GAH43235.1"/>
    <property type="molecule type" value="Genomic_DNA"/>
</dbReference>
<accession>X1GEI5</accession>
<reference evidence="3" key="1">
    <citation type="journal article" date="2014" name="Front. Microbiol.">
        <title>High frequency of phylogenetically diverse reductive dehalogenase-homologous genes in deep subseafloor sedimentary metagenomes.</title>
        <authorList>
            <person name="Kawai M."/>
            <person name="Futagami T."/>
            <person name="Toyoda A."/>
            <person name="Takaki Y."/>
            <person name="Nishi S."/>
            <person name="Hori S."/>
            <person name="Arai W."/>
            <person name="Tsubouchi T."/>
            <person name="Morono Y."/>
            <person name="Uchiyama I."/>
            <person name="Ito T."/>
            <person name="Fujiyama A."/>
            <person name="Inagaki F."/>
            <person name="Takami H."/>
        </authorList>
    </citation>
    <scope>NUCLEOTIDE SEQUENCE</scope>
    <source>
        <strain evidence="3">Expedition CK06-06</strain>
    </source>
</reference>
<dbReference type="SUPFAM" id="SSF51735">
    <property type="entry name" value="NAD(P)-binding Rossmann-fold domains"/>
    <property type="match status" value="1"/>
</dbReference>
<dbReference type="Pfam" id="PF02719">
    <property type="entry name" value="Polysacc_synt_2"/>
    <property type="match status" value="1"/>
</dbReference>
<dbReference type="InterPro" id="IPR051203">
    <property type="entry name" value="Polysaccharide_Synthase-Rel"/>
</dbReference>
<dbReference type="AlphaFoldDB" id="X1GEI5"/>
<evidence type="ECO:0000259" key="2">
    <source>
        <dbReference type="Pfam" id="PF02719"/>
    </source>
</evidence>
<proteinExistence type="inferred from homology"/>
<comment type="similarity">
    <text evidence="1">Belongs to the polysaccharide synthase family.</text>
</comment>
<name>X1GEI5_9ZZZZ</name>
<protein>
    <recommendedName>
        <fullName evidence="2">Polysaccharide biosynthesis protein CapD-like domain-containing protein</fullName>
    </recommendedName>
</protein>
<dbReference type="PANTHER" id="PTHR43318:SF1">
    <property type="entry name" value="POLYSACCHARIDE BIOSYNTHESIS PROTEIN EPSC-RELATED"/>
    <property type="match status" value="1"/>
</dbReference>
<dbReference type="Gene3D" id="3.40.50.720">
    <property type="entry name" value="NAD(P)-binding Rossmann-like Domain"/>
    <property type="match status" value="1"/>
</dbReference>
<gene>
    <name evidence="3" type="ORF">S03H2_11635</name>
</gene>
<dbReference type="InterPro" id="IPR036291">
    <property type="entry name" value="NAD(P)-bd_dom_sf"/>
</dbReference>
<organism evidence="3">
    <name type="scientific">marine sediment metagenome</name>
    <dbReference type="NCBI Taxonomy" id="412755"/>
    <lineage>
        <taxon>unclassified sequences</taxon>
        <taxon>metagenomes</taxon>
        <taxon>ecological metagenomes</taxon>
    </lineage>
</organism>
<evidence type="ECO:0000256" key="1">
    <source>
        <dbReference type="ARBA" id="ARBA00007430"/>
    </source>
</evidence>
<evidence type="ECO:0000313" key="3">
    <source>
        <dbReference type="EMBL" id="GAH43235.1"/>
    </source>
</evidence>
<sequence length="190" mass="21211">TSKTHFVTVRFGNVLGSDGSVVPIFKKQIAQGGPVTVTHPRMKRYFMTIPEASQLVLQAATMGKGGEIFVLDMGEPVKIVDLARELITLSGFRPGEDIEIAFTNPRPGEKLFEELSLDDEDMQRTRHPKISIWKNIPMDRDKLHKGISELVTIAQTQNHSKIAQKIKELVPEYTGGNNQNAEVIEEENSD</sequence>
<feature type="domain" description="Polysaccharide biosynthesis protein CapD-like" evidence="2">
    <location>
        <begin position="2"/>
        <end position="133"/>
    </location>
</feature>
<feature type="non-terminal residue" evidence="3">
    <location>
        <position position="1"/>
    </location>
</feature>